<protein>
    <recommendedName>
        <fullName evidence="1">Cellulose biosynthesis protein BcsE</fullName>
    </recommendedName>
</protein>
<dbReference type="GO" id="GO:0035438">
    <property type="term" value="F:cyclic-di-GMP binding"/>
    <property type="evidence" value="ECO:0007669"/>
    <property type="project" value="InterPro"/>
</dbReference>
<gene>
    <name evidence="3" type="ORF">HGR_06941</name>
</gene>
<evidence type="ECO:0000256" key="2">
    <source>
        <dbReference type="SAM" id="MobiDB-lite"/>
    </source>
</evidence>
<reference evidence="3 4" key="1">
    <citation type="journal article" date="2011" name="EMBO J.">
        <title>Structural diversity of bacterial flagellar motors.</title>
        <authorList>
            <person name="Chen S."/>
            <person name="Beeby M."/>
            <person name="Murphy G.E."/>
            <person name="Leadbetter J.R."/>
            <person name="Hendrixson D.R."/>
            <person name="Briegel A."/>
            <person name="Li Z."/>
            <person name="Shi J."/>
            <person name="Tocheva E.I."/>
            <person name="Muller A."/>
            <person name="Dobro M.J."/>
            <person name="Jensen G.J."/>
        </authorList>
    </citation>
    <scope>NUCLEOTIDE SEQUENCE [LARGE SCALE GENOMIC DNA]</scope>
    <source>
        <strain evidence="3 4">ATCC 19624</strain>
    </source>
</reference>
<name>F3KSF9_9BURK</name>
<feature type="compositionally biased region" description="Low complexity" evidence="2">
    <location>
        <begin position="504"/>
        <end position="517"/>
    </location>
</feature>
<accession>F3KSF9</accession>
<dbReference type="STRING" id="887062.HGR_06941"/>
<dbReference type="NCBIfam" id="TIGR03369">
    <property type="entry name" value="cellulose_bcsE"/>
    <property type="match status" value="1"/>
</dbReference>
<keyword evidence="4" id="KW-1185">Reference proteome</keyword>
<comment type="caution">
    <text evidence="3">The sequence shown here is derived from an EMBL/GenBank/DDBJ whole genome shotgun (WGS) entry which is preliminary data.</text>
</comment>
<proteinExistence type="predicted"/>
<evidence type="ECO:0000313" key="4">
    <source>
        <dbReference type="Proteomes" id="UP000016368"/>
    </source>
</evidence>
<evidence type="ECO:0000313" key="3">
    <source>
        <dbReference type="EMBL" id="EGI77353.1"/>
    </source>
</evidence>
<feature type="region of interest" description="Disordered" evidence="2">
    <location>
        <begin position="504"/>
        <end position="530"/>
    </location>
</feature>
<evidence type="ECO:0000256" key="1">
    <source>
        <dbReference type="NCBIfam" id="TIGR03369"/>
    </source>
</evidence>
<dbReference type="AlphaFoldDB" id="F3KSF9"/>
<dbReference type="EMBL" id="AEGR01000050">
    <property type="protein sequence ID" value="EGI77353.1"/>
    <property type="molecule type" value="Genomic_DNA"/>
</dbReference>
<sequence length="585" mass="62399">METGKVYAIVGEDDAPSAALLWQTLLDASEKGAAATLISAPGMAEHLAQSGLQTKAHEALRRKSLAVFETVPPARSATPPTPAANLAHAHGLVQDLTYLERKTGRRAQLLVINGMDTLFPALDEATLRFWRTCAEQEDRAVVLLFREHARALSALRPMVHVVAGLAELKSRYGATTLGIFHWFHREGLLASRSVAVRQGSRGALEVCEPPRGTQASNALTTPPPAADEAQFIAMGSVFAPQEKAPSGWRITDDDLALVQALGEDAVAATFVLAFTPETDFDPLARCIYGLRKRGGPRVKILVREVGTRLRYNQETLAVRLGANLVVPAELSTARFLSLSTMVQGQVFPHSLPSSYEQALKTSMPEQERGYQPPAEFTRTVRAALAQSQVLGVQVALVRLPLAYGLQPLDALRYCTIKRAGDLCGADAASVYLFLYACRENDVDATLKRLFTLPVGELFTGDDRLLSPRAIEDALRDYDSRGASGRFPELTGELARLASAPGLAASSPSTVSSAPQESAAQPTPAASRARNTSASLSAAYVAPPPAVPAPLTLREPRAAVALATSSSDNAEGLAASDLSPMLSTHS</sequence>
<dbReference type="InterPro" id="IPR017745">
    <property type="entry name" value="BcsE"/>
</dbReference>
<dbReference type="Proteomes" id="UP000016368">
    <property type="component" value="Unassembled WGS sequence"/>
</dbReference>
<feature type="region of interest" description="Disordered" evidence="2">
    <location>
        <begin position="563"/>
        <end position="585"/>
    </location>
</feature>
<dbReference type="eggNOG" id="ENOG502Z9EC">
    <property type="taxonomic scope" value="Bacteria"/>
</dbReference>
<dbReference type="Pfam" id="PF10995">
    <property type="entry name" value="CBP_BcsE"/>
    <property type="match status" value="1"/>
</dbReference>
<organism evidence="3 4">
    <name type="scientific">Hylemonella gracilis ATCC 19624</name>
    <dbReference type="NCBI Taxonomy" id="887062"/>
    <lineage>
        <taxon>Bacteria</taxon>
        <taxon>Pseudomonadati</taxon>
        <taxon>Pseudomonadota</taxon>
        <taxon>Betaproteobacteria</taxon>
        <taxon>Burkholderiales</taxon>
        <taxon>Comamonadaceae</taxon>
        <taxon>Hylemonella</taxon>
    </lineage>
</organism>